<gene>
    <name evidence="2" type="ORF">G5V65_21010</name>
</gene>
<reference evidence="2 3" key="1">
    <citation type="submission" date="2020-02" db="EMBL/GenBank/DDBJ databases">
        <title>Rhodobacter translucens sp. nov., a novel bacterium isolated from activated sludge.</title>
        <authorList>
            <person name="Liu J."/>
        </authorList>
    </citation>
    <scope>NUCLEOTIDE SEQUENCE [LARGE SCALE GENOMIC DNA]</scope>
    <source>
        <strain evidence="2 3">HX-7-19</strain>
    </source>
</reference>
<keyword evidence="3" id="KW-1185">Reference proteome</keyword>
<dbReference type="Pfam" id="PF21722">
    <property type="entry name" value="Gly_rich_2"/>
    <property type="match status" value="1"/>
</dbReference>
<evidence type="ECO:0000313" key="2">
    <source>
        <dbReference type="EMBL" id="NGQ93370.1"/>
    </source>
</evidence>
<feature type="domain" description="Glycine-rich" evidence="1">
    <location>
        <begin position="144"/>
        <end position="363"/>
    </location>
</feature>
<accession>A0A6M1TYP6</accession>
<evidence type="ECO:0000259" key="1">
    <source>
        <dbReference type="Pfam" id="PF21722"/>
    </source>
</evidence>
<dbReference type="AlphaFoldDB" id="A0A6M1TYP6"/>
<protein>
    <recommendedName>
        <fullName evidence="1">Glycine-rich domain-containing protein</fullName>
    </recommendedName>
</protein>
<dbReference type="EMBL" id="JAALFE010000049">
    <property type="protein sequence ID" value="NGQ93370.1"/>
    <property type="molecule type" value="Genomic_DNA"/>
</dbReference>
<organism evidence="2 3">
    <name type="scientific">Paragemmobacter kunshanensis</name>
    <dbReference type="NCBI Taxonomy" id="2583234"/>
    <lineage>
        <taxon>Bacteria</taxon>
        <taxon>Pseudomonadati</taxon>
        <taxon>Pseudomonadota</taxon>
        <taxon>Alphaproteobacteria</taxon>
        <taxon>Rhodobacterales</taxon>
        <taxon>Paracoccaceae</taxon>
        <taxon>Paragemmobacter</taxon>
    </lineage>
</organism>
<name>A0A6M1TYP6_9RHOB</name>
<dbReference type="RefSeq" id="WP_165054417.1">
    <property type="nucleotide sequence ID" value="NZ_JAALFE010000049.1"/>
</dbReference>
<dbReference type="Proteomes" id="UP000474758">
    <property type="component" value="Unassembled WGS sequence"/>
</dbReference>
<dbReference type="InterPro" id="IPR049304">
    <property type="entry name" value="Gly_rich_dom"/>
</dbReference>
<sequence length="366" mass="33188">MAERETYSGSSTGPIDGPDLLDQYAARVKTLFDASVLPLTSVGGTGNAVTATLDPPLDGGGLVNGMKFTITWGAANSGAVTLAINGGSAVPVVDADGAALGASALASGRRSLIEYLSGSFRILSSAGGAGAGAGPAYQAFTSSGTWTKPSGYDDDTVVMVEIWGAGGSGSRPSGGSGGGGGGGSYAARLFRIGDLPSSVTVTIGSGGSPPATNSPGNAGGGTSFGALLSAFGGGGGQGLIAGAFALQGGSGAGELAAGVAPASANGSLGSAAVGGAIGGGGSGQNAGTLHGGGGGASASTVGSAVFGGAGGSHGSGGSGGVSKYGGNGGNAVGAAGSAPGGGGSGGTSGTAAGAGARGECRVTIFG</sequence>
<proteinExistence type="predicted"/>
<comment type="caution">
    <text evidence="2">The sequence shown here is derived from an EMBL/GenBank/DDBJ whole genome shotgun (WGS) entry which is preliminary data.</text>
</comment>
<evidence type="ECO:0000313" key="3">
    <source>
        <dbReference type="Proteomes" id="UP000474758"/>
    </source>
</evidence>